<protein>
    <recommendedName>
        <fullName evidence="2">Dihydroorotase</fullName>
    </recommendedName>
</protein>
<feature type="non-terminal residue" evidence="1">
    <location>
        <position position="49"/>
    </location>
</feature>
<dbReference type="InterPro" id="IPR011059">
    <property type="entry name" value="Metal-dep_hydrolase_composite"/>
</dbReference>
<evidence type="ECO:0008006" key="2">
    <source>
        <dbReference type="Google" id="ProtNLM"/>
    </source>
</evidence>
<proteinExistence type="predicted"/>
<organism evidence="1">
    <name type="scientific">human gut metagenome</name>
    <dbReference type="NCBI Taxonomy" id="408170"/>
    <lineage>
        <taxon>unclassified sequences</taxon>
        <taxon>metagenomes</taxon>
        <taxon>organismal metagenomes</taxon>
    </lineage>
</organism>
<dbReference type="AlphaFoldDB" id="W1WGL8"/>
<dbReference type="Gene3D" id="2.30.40.10">
    <property type="entry name" value="Urease, subunit C, domain 1"/>
    <property type="match status" value="1"/>
</dbReference>
<dbReference type="SUPFAM" id="SSF51338">
    <property type="entry name" value="Composite domain of metallo-dependent hydrolases"/>
    <property type="match status" value="1"/>
</dbReference>
<sequence length="49" mass="5912">MMYRIYFFVKNWVMILIKNGRLVDPLSKRDEVVDIVIEKDKIKEIGKNL</sequence>
<gene>
    <name evidence="1" type="ORF">Q604_UNBc4C00001G0001</name>
</gene>
<reference evidence="1" key="1">
    <citation type="submission" date="2013-12" db="EMBL/GenBank/DDBJ databases">
        <title>A Varibaculum cambriense genome reconstructed from a premature infant gut community with otherwise low bacterial novelty that shifts toward anaerobic metabolism during the third week of life.</title>
        <authorList>
            <person name="Brown C.T."/>
            <person name="Sharon I."/>
            <person name="Thomas B.C."/>
            <person name="Castelle C.J."/>
            <person name="Morowitz M.J."/>
            <person name="Banfield J.F."/>
        </authorList>
    </citation>
    <scope>NUCLEOTIDE SEQUENCE</scope>
</reference>
<dbReference type="GO" id="GO:0016810">
    <property type="term" value="F:hydrolase activity, acting on carbon-nitrogen (but not peptide) bonds"/>
    <property type="evidence" value="ECO:0007669"/>
    <property type="project" value="InterPro"/>
</dbReference>
<accession>W1WGL8</accession>
<dbReference type="EMBL" id="AZMM01018782">
    <property type="protein sequence ID" value="ETJ17342.1"/>
    <property type="molecule type" value="Genomic_DNA"/>
</dbReference>
<comment type="caution">
    <text evidence="1">The sequence shown here is derived from an EMBL/GenBank/DDBJ whole genome shotgun (WGS) entry which is preliminary data.</text>
</comment>
<name>W1WGL8_9ZZZZ</name>
<evidence type="ECO:0000313" key="1">
    <source>
        <dbReference type="EMBL" id="ETJ17342.1"/>
    </source>
</evidence>